<keyword evidence="3" id="KW-0862">Zinc</keyword>
<feature type="non-terminal residue" evidence="4">
    <location>
        <position position="1"/>
    </location>
</feature>
<dbReference type="PANTHER" id="PTHR28570:SF3">
    <property type="entry name" value="ASPARTYL AMINOPEPTIDASE"/>
    <property type="match status" value="1"/>
</dbReference>
<dbReference type="PANTHER" id="PTHR28570">
    <property type="entry name" value="ASPARTYL AMINOPEPTIDASE"/>
    <property type="match status" value="1"/>
</dbReference>
<name>A0ABQ5KW35_9EUKA</name>
<dbReference type="InterPro" id="IPR001948">
    <property type="entry name" value="Peptidase_M18"/>
</dbReference>
<keyword evidence="5" id="KW-1185">Reference proteome</keyword>
<dbReference type="Gene3D" id="3.40.630.10">
    <property type="entry name" value="Zn peptidases"/>
    <property type="match status" value="1"/>
</dbReference>
<accession>A0ABQ5KW35</accession>
<comment type="catalytic activity">
    <reaction evidence="1">
        <text>Release of an N-terminal aspartate or glutamate from a peptide, with a preference for aspartate.</text>
        <dbReference type="EC" id="3.4.11.21"/>
    </reaction>
</comment>
<protein>
    <recommendedName>
        <fullName evidence="2">aspartyl aminopeptidase</fullName>
        <ecNumber evidence="2">3.4.11.21</ecNumber>
    </recommendedName>
</protein>
<dbReference type="Pfam" id="PF02127">
    <property type="entry name" value="Peptidase_M18"/>
    <property type="match status" value="1"/>
</dbReference>
<gene>
    <name evidence="4" type="ORF">ADUPG1_009568</name>
</gene>
<evidence type="ECO:0000256" key="2">
    <source>
        <dbReference type="ARBA" id="ARBA00011965"/>
    </source>
</evidence>
<keyword evidence="3" id="KW-0378">Hydrolase</keyword>
<dbReference type="PRINTS" id="PR00932">
    <property type="entry name" value="AMINO1PTASE"/>
</dbReference>
<evidence type="ECO:0000313" key="4">
    <source>
        <dbReference type="EMBL" id="GKT36642.1"/>
    </source>
</evidence>
<dbReference type="Proteomes" id="UP001057375">
    <property type="component" value="Unassembled WGS sequence"/>
</dbReference>
<evidence type="ECO:0000256" key="1">
    <source>
        <dbReference type="ARBA" id="ARBA00001335"/>
    </source>
</evidence>
<keyword evidence="3" id="KW-0645">Protease</keyword>
<comment type="caution">
    <text evidence="4">The sequence shown here is derived from an EMBL/GenBank/DDBJ whole genome shotgun (WGS) entry which is preliminary data.</text>
</comment>
<proteinExistence type="inferred from homology"/>
<keyword evidence="3" id="KW-0479">Metal-binding</keyword>
<dbReference type="SUPFAM" id="SSF53187">
    <property type="entry name" value="Zn-dependent exopeptidases"/>
    <property type="match status" value="1"/>
</dbReference>
<keyword evidence="3" id="KW-0031">Aminopeptidase</keyword>
<evidence type="ECO:0000313" key="5">
    <source>
        <dbReference type="Proteomes" id="UP001057375"/>
    </source>
</evidence>
<comment type="similarity">
    <text evidence="3">Belongs to the peptidase M18 family.</text>
</comment>
<keyword evidence="3" id="KW-0482">Metalloprotease</keyword>
<organism evidence="4 5">
    <name type="scientific">Aduncisulcus paluster</name>
    <dbReference type="NCBI Taxonomy" id="2918883"/>
    <lineage>
        <taxon>Eukaryota</taxon>
        <taxon>Metamonada</taxon>
        <taxon>Carpediemonas-like organisms</taxon>
        <taxon>Aduncisulcus</taxon>
    </lineage>
</organism>
<reference evidence="4" key="1">
    <citation type="submission" date="2022-03" db="EMBL/GenBank/DDBJ databases">
        <title>Draft genome sequence of Aduncisulcus paluster, a free-living microaerophilic Fornicata.</title>
        <authorList>
            <person name="Yuyama I."/>
            <person name="Kume K."/>
            <person name="Tamura T."/>
            <person name="Inagaki Y."/>
            <person name="Hashimoto T."/>
        </authorList>
    </citation>
    <scope>NUCLEOTIDE SEQUENCE</scope>
    <source>
        <strain evidence="4">NY0171</strain>
    </source>
</reference>
<dbReference type="EC" id="3.4.11.21" evidence="2"/>
<dbReference type="EMBL" id="BQXS01011274">
    <property type="protein sequence ID" value="GKT36642.1"/>
    <property type="molecule type" value="Genomic_DNA"/>
</dbReference>
<evidence type="ECO:0000256" key="3">
    <source>
        <dbReference type="RuleBase" id="RU004386"/>
    </source>
</evidence>
<sequence length="295" mass="32110">LDLSKNIVVIASVPGLSKKDDKKEKDKKKKSDLPHDEQIMEVICHAAECLPTELLDFDLEFSDGQPCCTVGIDHSMLSGGRQDNLLGCYGCVRALLDSSSQISRDIRMITLFDHEEIGSRSRVGGWTPTLYRTVSRIVNSLYSDIMTTPPDIDCIIARGMALSVDQAHSVHPGYSDRVCSHTVEHMNEGVVLKASARQSYSTSAGASAVVRMIGKKSGVPIQSSSKKNTVLGGGTLGPMVASTTCIRTSDIGVAMLAMHSARELVGSKDVEYLVKFCKEFLISLHDFIDDMIKLE</sequence>